<keyword evidence="2" id="KW-1185">Reference proteome</keyword>
<feature type="compositionally biased region" description="Polar residues" evidence="1">
    <location>
        <begin position="1"/>
        <end position="10"/>
    </location>
</feature>
<dbReference type="Proteomes" id="UP000046395">
    <property type="component" value="Unassembled WGS sequence"/>
</dbReference>
<reference evidence="3" key="1">
    <citation type="submission" date="2019-12" db="UniProtKB">
        <authorList>
            <consortium name="WormBaseParasite"/>
        </authorList>
    </citation>
    <scope>IDENTIFICATION</scope>
</reference>
<dbReference type="WBParaSite" id="TMUE_1000003493.1">
    <property type="protein sequence ID" value="TMUE_1000003493.1"/>
    <property type="gene ID" value="WBGene00298734"/>
</dbReference>
<protein>
    <submittedName>
        <fullName evidence="3">Late endosomal/lysosomal adaptor and MAPK and MTOR activator 1</fullName>
    </submittedName>
</protein>
<evidence type="ECO:0000256" key="1">
    <source>
        <dbReference type="SAM" id="MobiDB-lite"/>
    </source>
</evidence>
<feature type="region of interest" description="Disordered" evidence="1">
    <location>
        <begin position="1"/>
        <end position="32"/>
    </location>
</feature>
<organism evidence="2 3">
    <name type="scientific">Trichuris muris</name>
    <name type="common">Mouse whipworm</name>
    <dbReference type="NCBI Taxonomy" id="70415"/>
    <lineage>
        <taxon>Eukaryota</taxon>
        <taxon>Metazoa</taxon>
        <taxon>Ecdysozoa</taxon>
        <taxon>Nematoda</taxon>
        <taxon>Enoplea</taxon>
        <taxon>Dorylaimia</taxon>
        <taxon>Trichinellida</taxon>
        <taxon>Trichuridae</taxon>
        <taxon>Trichuris</taxon>
    </lineage>
</organism>
<accession>A0A5S6Q8H6</accession>
<name>A0A5S6Q8H6_TRIMR</name>
<dbReference type="AlphaFoldDB" id="A0A5S6Q8H6"/>
<proteinExistence type="predicted"/>
<sequence length="165" mass="18113">MTSTSCGSQSRRSRLFQGGSHPDAVTDISQSAERDDSRVDVANLADAVASLTRQVTDLHAVVMALKPHPETPASLKTSPEVVYRTSELQDTAKQGRDRIVQDTLWFEEPTNTPRSVGGTPVIRNPWVQQISTDVEICCILESLGCVRRRSEEVANFQCQLSIADS</sequence>
<evidence type="ECO:0000313" key="2">
    <source>
        <dbReference type="Proteomes" id="UP000046395"/>
    </source>
</evidence>
<evidence type="ECO:0000313" key="3">
    <source>
        <dbReference type="WBParaSite" id="TMUE_1000003493.1"/>
    </source>
</evidence>